<evidence type="ECO:0000256" key="1">
    <source>
        <dbReference type="SAM" id="MobiDB-lite"/>
    </source>
</evidence>
<keyword evidence="2" id="KW-0812">Transmembrane</keyword>
<dbReference type="Pfam" id="PF25231">
    <property type="entry name" value="DUF7847"/>
    <property type="match status" value="1"/>
</dbReference>
<feature type="region of interest" description="Disordered" evidence="1">
    <location>
        <begin position="1"/>
        <end position="99"/>
    </location>
</feature>
<feature type="transmembrane region" description="Helical" evidence="2">
    <location>
        <begin position="230"/>
        <end position="253"/>
    </location>
</feature>
<reference evidence="4 5" key="1">
    <citation type="submission" date="2018-12" db="EMBL/GenBank/DDBJ databases">
        <authorList>
            <consortium name="Pathogen Informatics"/>
        </authorList>
    </citation>
    <scope>NUCLEOTIDE SEQUENCE [LARGE SCALE GENOMIC DNA]</scope>
    <source>
        <strain evidence="4 5">NCTC10951</strain>
    </source>
</reference>
<dbReference type="OrthoDB" id="121140at2"/>
<feature type="compositionally biased region" description="Basic and acidic residues" evidence="1">
    <location>
        <begin position="1"/>
        <end position="20"/>
    </location>
</feature>
<dbReference type="RefSeq" id="WP_126414061.1">
    <property type="nucleotide sequence ID" value="NZ_JASPER010000006.1"/>
</dbReference>
<name>A0A3S4VX65_ACTVI</name>
<feature type="transmembrane region" description="Helical" evidence="2">
    <location>
        <begin position="376"/>
        <end position="398"/>
    </location>
</feature>
<feature type="transmembrane region" description="Helical" evidence="2">
    <location>
        <begin position="274"/>
        <end position="307"/>
    </location>
</feature>
<accession>A0A3S4VX65</accession>
<feature type="transmembrane region" description="Helical" evidence="2">
    <location>
        <begin position="170"/>
        <end position="193"/>
    </location>
</feature>
<evidence type="ECO:0000259" key="3">
    <source>
        <dbReference type="Pfam" id="PF25231"/>
    </source>
</evidence>
<dbReference type="AlphaFoldDB" id="A0A3S4VX65"/>
<dbReference type="EMBL" id="LR134477">
    <property type="protein sequence ID" value="VEI16051.1"/>
    <property type="molecule type" value="Genomic_DNA"/>
</dbReference>
<feature type="transmembrane region" description="Helical" evidence="2">
    <location>
        <begin position="418"/>
        <end position="447"/>
    </location>
</feature>
<keyword evidence="2" id="KW-1133">Transmembrane helix</keyword>
<keyword evidence="2" id="KW-0472">Membrane</keyword>
<evidence type="ECO:0000313" key="5">
    <source>
        <dbReference type="Proteomes" id="UP000268658"/>
    </source>
</evidence>
<feature type="compositionally biased region" description="Low complexity" evidence="1">
    <location>
        <begin position="46"/>
        <end position="81"/>
    </location>
</feature>
<proteinExistence type="predicted"/>
<protein>
    <recommendedName>
        <fullName evidence="3">DUF7847 domain-containing protein</fullName>
    </recommendedName>
</protein>
<dbReference type="Proteomes" id="UP000268658">
    <property type="component" value="Chromosome"/>
</dbReference>
<sequence length="467" mass="47795">MSTDSHPDDIHPSDETDREAPAASGDGFVGGDQDGWQAPDAGAFTGTSPYPYPSQGSPQGSPYPGYGSYQTPPVGQPGSTPGYPPYGGQPGYEAYGGGQGPGNPAAAGYGPGYTPYPGAPGGPGASGDPGYGGYASVLAPKPSIIPLRPLSVGEILGGAFESLRANPKAMFVPSLVVMSIVGLISAGGFAFFLSRLNLPGVTTSGELTDAEVDANVDRIESSIAGLIAQYSLTIVLVVLAASILTGLLIVTVSRTILGRKASLSDVWQRTKPRVWALIGQSIIIQLILGVATAVLTAIGVGVFWLALGSTFGDSSDDASVGLIVLAILGAVVLIVALMLALFALSCKLSLAPAALVLENIGVFEGISRSWTLTRGYFWRVVGIRVLSTIIVGVTSWAASSALSALTQGLALLAPNAMIAVMIGSILVSSLIQAVTMPFDSAVVALIYTDLRMRSEGLDVELRRAAGV</sequence>
<dbReference type="InterPro" id="IPR057169">
    <property type="entry name" value="DUF7847"/>
</dbReference>
<organism evidence="4 5">
    <name type="scientific">Actinomyces viscosus</name>
    <dbReference type="NCBI Taxonomy" id="1656"/>
    <lineage>
        <taxon>Bacteria</taxon>
        <taxon>Bacillati</taxon>
        <taxon>Actinomycetota</taxon>
        <taxon>Actinomycetes</taxon>
        <taxon>Actinomycetales</taxon>
        <taxon>Actinomycetaceae</taxon>
        <taxon>Actinomyces</taxon>
    </lineage>
</organism>
<feature type="transmembrane region" description="Helical" evidence="2">
    <location>
        <begin position="319"/>
        <end position="344"/>
    </location>
</feature>
<feature type="domain" description="DUF7847" evidence="3">
    <location>
        <begin position="150"/>
        <end position="450"/>
    </location>
</feature>
<dbReference type="KEGG" id="avc:NCTC10951_01477"/>
<evidence type="ECO:0000256" key="2">
    <source>
        <dbReference type="SAM" id="Phobius"/>
    </source>
</evidence>
<evidence type="ECO:0000313" key="4">
    <source>
        <dbReference type="EMBL" id="VEI16051.1"/>
    </source>
</evidence>
<gene>
    <name evidence="4" type="ORF">NCTC10951_01477</name>
</gene>
<feature type="compositionally biased region" description="Gly residues" evidence="1">
    <location>
        <begin position="88"/>
        <end position="99"/>
    </location>
</feature>